<comment type="caution">
    <text evidence="1">The sequence shown here is derived from an EMBL/GenBank/DDBJ whole genome shotgun (WGS) entry which is preliminary data.</text>
</comment>
<dbReference type="EMBL" id="PEYO01000016">
    <property type="protein sequence ID" value="PIU03548.1"/>
    <property type="molecule type" value="Genomic_DNA"/>
</dbReference>
<name>A0A2M6XCZ0_9BACT</name>
<proteinExistence type="predicted"/>
<accession>A0A2M6XCZ0</accession>
<dbReference type="AlphaFoldDB" id="A0A2M6XCZ0"/>
<dbReference type="Proteomes" id="UP000228996">
    <property type="component" value="Unassembled WGS sequence"/>
</dbReference>
<reference evidence="2" key="1">
    <citation type="submission" date="2017-09" db="EMBL/GenBank/DDBJ databases">
        <title>Depth-based differentiation of microbial function through sediment-hosted aquifers and enrichment of novel symbionts in the deep terrestrial subsurface.</title>
        <authorList>
            <person name="Probst A.J."/>
            <person name="Ladd B."/>
            <person name="Jarett J.K."/>
            <person name="Geller-Mcgrath D.E."/>
            <person name="Sieber C.M.K."/>
            <person name="Emerson J.B."/>
            <person name="Anantharaman K."/>
            <person name="Thomas B.C."/>
            <person name="Malmstrom R."/>
            <person name="Stieglmeier M."/>
            <person name="Klingl A."/>
            <person name="Woyke T."/>
            <person name="Ryan C.M."/>
            <person name="Banfield J.F."/>
        </authorList>
    </citation>
    <scope>NUCLEOTIDE SEQUENCE [LARGE SCALE GENOMIC DNA]</scope>
</reference>
<gene>
    <name evidence="1" type="ORF">COT44_02885</name>
</gene>
<organism evidence="1 2">
    <name type="scientific">Candidatus Shapirobacteria bacterium CG08_land_8_20_14_0_20_39_18</name>
    <dbReference type="NCBI Taxonomy" id="1974883"/>
    <lineage>
        <taxon>Bacteria</taxon>
        <taxon>Candidatus Shapironibacteriota</taxon>
    </lineage>
</organism>
<evidence type="ECO:0000313" key="1">
    <source>
        <dbReference type="EMBL" id="PIU03548.1"/>
    </source>
</evidence>
<protein>
    <submittedName>
        <fullName evidence="1">Uncharacterized protein</fullName>
    </submittedName>
</protein>
<sequence length="82" mass="10165">MDMKSYLWDFDEKELRKTEKGRIFILERMLNYGPDGEKIKLSEVKRYWDQLHLNSLARRLMTLLIWKKYQLLPKNKNLFWTV</sequence>
<evidence type="ECO:0000313" key="2">
    <source>
        <dbReference type="Proteomes" id="UP000228996"/>
    </source>
</evidence>